<name>T5LX90_9LACT</name>
<feature type="transmembrane region" description="Helical" evidence="1">
    <location>
        <begin position="6"/>
        <end position="22"/>
    </location>
</feature>
<keyword evidence="1" id="KW-0472">Membrane</keyword>
<reference evidence="2" key="1">
    <citation type="submission" date="2011-10" db="EMBL/GenBank/DDBJ databases">
        <title>The Genome Sequence of Granulicatella elegans ATCC 700633.</title>
        <authorList>
            <consortium name="The Broad Institute Genome Sequencing Platform"/>
            <consortium name="The Broad Institute Genome Sequencing Center for Infectious Disease"/>
            <person name="Earl A."/>
            <person name="Ward D."/>
            <person name="Feldgarden M."/>
            <person name="Gevers D."/>
            <person name="Sibley C.D."/>
            <person name="Field T.R."/>
            <person name="Grinwis M."/>
            <person name="Eshaghurshan C.S."/>
            <person name="Surette M.G."/>
            <person name="Young S.K."/>
            <person name="Zeng Q."/>
            <person name="Gargeya S."/>
            <person name="Fitzgerald M."/>
            <person name="Haas B."/>
            <person name="Abouelleil A."/>
            <person name="Alvarado L."/>
            <person name="Arachchi H.M."/>
            <person name="Berlin A."/>
            <person name="Brown A."/>
            <person name="Chapman S.B."/>
            <person name="Chen Z."/>
            <person name="Dunbar C."/>
            <person name="Freedman E."/>
            <person name="Gearin G."/>
            <person name="Goldberg J."/>
            <person name="Griggs A."/>
            <person name="Gujja S."/>
            <person name="Heiman D."/>
            <person name="Howarth C."/>
            <person name="Larson L."/>
            <person name="Lui A."/>
            <person name="MacDonald P.J.P."/>
            <person name="Montmayeur A."/>
            <person name="Murphy C."/>
            <person name="Neiman D."/>
            <person name="Pearson M."/>
            <person name="Priest M."/>
            <person name="Roberts A."/>
            <person name="Saif S."/>
            <person name="Shea T."/>
            <person name="Shenoy N."/>
            <person name="Sisk P."/>
            <person name="Stolte C."/>
            <person name="Sykes S."/>
            <person name="Wortman J."/>
            <person name="Nusbaum C."/>
            <person name="Birren B."/>
        </authorList>
    </citation>
    <scope>NUCLEOTIDE SEQUENCE [LARGE SCALE GENOMIC DNA]</scope>
    <source>
        <strain evidence="2">ATCC 700633</strain>
    </source>
</reference>
<evidence type="ECO:0000256" key="1">
    <source>
        <dbReference type="SAM" id="Phobius"/>
    </source>
</evidence>
<keyword evidence="1" id="KW-0812">Transmembrane</keyword>
<organism evidence="2 3">
    <name type="scientific">Granulicatella elegans ATCC 700633</name>
    <dbReference type="NCBI Taxonomy" id="626369"/>
    <lineage>
        <taxon>Bacteria</taxon>
        <taxon>Bacillati</taxon>
        <taxon>Bacillota</taxon>
        <taxon>Bacilli</taxon>
        <taxon>Lactobacillales</taxon>
        <taxon>Carnobacteriaceae</taxon>
        <taxon>Granulicatella</taxon>
    </lineage>
</organism>
<comment type="caution">
    <text evidence="2">The sequence shown here is derived from an EMBL/GenBank/DDBJ whole genome shotgun (WGS) entry which is preliminary data.</text>
</comment>
<gene>
    <name evidence="2" type="ORF">HMPREF0446_01706</name>
</gene>
<dbReference type="EMBL" id="ACRF02000003">
    <property type="protein sequence ID" value="EQM96963.1"/>
    <property type="molecule type" value="Genomic_DNA"/>
</dbReference>
<accession>T5LX90</accession>
<keyword evidence="3" id="KW-1185">Reference proteome</keyword>
<dbReference type="HOGENOM" id="CLU_3080383_0_0_9"/>
<sequence length="52" mass="6028">MVTVFVFVMGLISVIISIVLVYKKKIQEFNPMSFLIFVLILIFILVVVSMKY</sequence>
<evidence type="ECO:0000313" key="2">
    <source>
        <dbReference type="EMBL" id="EQM96963.1"/>
    </source>
</evidence>
<dbReference type="AlphaFoldDB" id="T5LX90"/>
<dbReference type="Proteomes" id="UP000002939">
    <property type="component" value="Unassembled WGS sequence"/>
</dbReference>
<proteinExistence type="predicted"/>
<protein>
    <submittedName>
        <fullName evidence="2">Uncharacterized protein</fullName>
    </submittedName>
</protein>
<feature type="transmembrane region" description="Helical" evidence="1">
    <location>
        <begin position="34"/>
        <end position="50"/>
    </location>
</feature>
<evidence type="ECO:0000313" key="3">
    <source>
        <dbReference type="Proteomes" id="UP000002939"/>
    </source>
</evidence>
<keyword evidence="1" id="KW-1133">Transmembrane helix</keyword>